<evidence type="ECO:0000313" key="3">
    <source>
        <dbReference type="Proteomes" id="UP000479710"/>
    </source>
</evidence>
<dbReference type="Proteomes" id="UP000479710">
    <property type="component" value="Unassembled WGS sequence"/>
</dbReference>
<feature type="region of interest" description="Disordered" evidence="1">
    <location>
        <begin position="1"/>
        <end position="67"/>
    </location>
</feature>
<feature type="compositionally biased region" description="Basic and acidic residues" evidence="1">
    <location>
        <begin position="28"/>
        <end position="52"/>
    </location>
</feature>
<accession>A0A6G1E9C1</accession>
<protein>
    <submittedName>
        <fullName evidence="2">Uncharacterized protein</fullName>
    </submittedName>
</protein>
<comment type="caution">
    <text evidence="2">The sequence shown here is derived from an EMBL/GenBank/DDBJ whole genome shotgun (WGS) entry which is preliminary data.</text>
</comment>
<organism evidence="2 3">
    <name type="scientific">Oryza meyeriana var. granulata</name>
    <dbReference type="NCBI Taxonomy" id="110450"/>
    <lineage>
        <taxon>Eukaryota</taxon>
        <taxon>Viridiplantae</taxon>
        <taxon>Streptophyta</taxon>
        <taxon>Embryophyta</taxon>
        <taxon>Tracheophyta</taxon>
        <taxon>Spermatophyta</taxon>
        <taxon>Magnoliopsida</taxon>
        <taxon>Liliopsida</taxon>
        <taxon>Poales</taxon>
        <taxon>Poaceae</taxon>
        <taxon>BOP clade</taxon>
        <taxon>Oryzoideae</taxon>
        <taxon>Oryzeae</taxon>
        <taxon>Oryzinae</taxon>
        <taxon>Oryza</taxon>
        <taxon>Oryza meyeriana</taxon>
    </lineage>
</organism>
<evidence type="ECO:0000313" key="2">
    <source>
        <dbReference type="EMBL" id="KAF0920543.1"/>
    </source>
</evidence>
<evidence type="ECO:0000256" key="1">
    <source>
        <dbReference type="SAM" id="MobiDB-lite"/>
    </source>
</evidence>
<sequence>MEFPTLLQVPRPASSRMRDRVPPPAKLRRCEVSSRSWERGREEKSGSGEKSKSTSRRGLNTVGPRVG</sequence>
<dbReference type="AlphaFoldDB" id="A0A6G1E9C1"/>
<name>A0A6G1E9C1_9ORYZ</name>
<keyword evidence="3" id="KW-1185">Reference proteome</keyword>
<gene>
    <name evidence="2" type="ORF">E2562_035645</name>
</gene>
<reference evidence="2 3" key="1">
    <citation type="submission" date="2019-11" db="EMBL/GenBank/DDBJ databases">
        <title>Whole genome sequence of Oryza granulata.</title>
        <authorList>
            <person name="Li W."/>
        </authorList>
    </citation>
    <scope>NUCLEOTIDE SEQUENCE [LARGE SCALE GENOMIC DNA]</scope>
    <source>
        <strain evidence="3">cv. Menghai</strain>
        <tissue evidence="2">Leaf</tissue>
    </source>
</reference>
<dbReference type="EMBL" id="SPHZ02000005">
    <property type="protein sequence ID" value="KAF0920543.1"/>
    <property type="molecule type" value="Genomic_DNA"/>
</dbReference>
<proteinExistence type="predicted"/>